<gene>
    <name evidence="1" type="ordered locus">wcw_p0002</name>
</gene>
<dbReference type="AlphaFoldDB" id="D6YX07"/>
<protein>
    <recommendedName>
        <fullName evidence="3">Addiction module killer protein</fullName>
    </recommendedName>
</protein>
<sequence>MNRYKLYETDEYLEWLATQTLKSKKQIQSRMLKIEDEGYFGHHKYLESADLWELKFNDGRRIYYVLVPESKVILLLGGNKNGQNKDIKQASNILRKLVKS</sequence>
<dbReference type="EMBL" id="CP001929">
    <property type="protein sequence ID" value="ADI39313.1"/>
    <property type="molecule type" value="Genomic_DNA"/>
</dbReference>
<dbReference type="KEGG" id="wch:wcw_p0002"/>
<keyword evidence="1" id="KW-0614">Plasmid</keyword>
<evidence type="ECO:0008006" key="3">
    <source>
        <dbReference type="Google" id="ProtNLM"/>
    </source>
</evidence>
<keyword evidence="2" id="KW-1185">Reference proteome</keyword>
<geneLocation type="plasmid" evidence="1 2">
    <name>pWc</name>
</geneLocation>
<proteinExistence type="predicted"/>
<dbReference type="OrthoDB" id="9800258at2"/>
<evidence type="ECO:0000313" key="2">
    <source>
        <dbReference type="Proteomes" id="UP000001505"/>
    </source>
</evidence>
<accession>D6YX07</accession>
<dbReference type="eggNOG" id="COG3657">
    <property type="taxonomic scope" value="Bacteria"/>
</dbReference>
<dbReference type="RefSeq" id="WP_013183006.1">
    <property type="nucleotide sequence ID" value="NZ_LVEB01000047.1"/>
</dbReference>
<dbReference type="Pfam" id="PF05973">
    <property type="entry name" value="Gp49"/>
    <property type="match status" value="1"/>
</dbReference>
<organism evidence="1 2">
    <name type="scientific">Waddlia chondrophila (strain ATCC VR-1470 / WSU 86-1044)</name>
    <dbReference type="NCBI Taxonomy" id="716544"/>
    <lineage>
        <taxon>Bacteria</taxon>
        <taxon>Pseudomonadati</taxon>
        <taxon>Chlamydiota</taxon>
        <taxon>Chlamydiia</taxon>
        <taxon>Parachlamydiales</taxon>
        <taxon>Waddliaceae</taxon>
        <taxon>Waddlia</taxon>
    </lineage>
</organism>
<dbReference type="InterPro" id="IPR009241">
    <property type="entry name" value="HigB-like"/>
</dbReference>
<dbReference type="PANTHER" id="PTHR41791:SF1">
    <property type="entry name" value="SSL7039 PROTEIN"/>
    <property type="match status" value="1"/>
</dbReference>
<reference evidence="1 2" key="1">
    <citation type="journal article" date="2010" name="PLoS ONE">
        <title>The Waddlia genome: a window into chlamydial biology.</title>
        <authorList>
            <person name="Bertelli C."/>
            <person name="Collyn F."/>
            <person name="Croxatto A."/>
            <person name="Ruckert C."/>
            <person name="Polkinghorne A."/>
            <person name="Kebbi-Beghdadi C."/>
            <person name="Goesmann A."/>
            <person name="Vaughan L."/>
            <person name="Greub G."/>
        </authorList>
    </citation>
    <scope>NUCLEOTIDE SEQUENCE [LARGE SCALE GENOMIC DNA]</scope>
    <source>
        <strain evidence="2">ATCC VR-1470 / WSU 86-1044</strain>
        <plasmid evidence="2">Plasmid pWc</plasmid>
    </source>
</reference>
<dbReference type="Proteomes" id="UP000001505">
    <property type="component" value="Plasmid pWc"/>
</dbReference>
<dbReference type="InterPro" id="IPR014056">
    <property type="entry name" value="TypeIITA-like_toxin_pred"/>
</dbReference>
<dbReference type="HOGENOM" id="CLU_152445_1_0_0"/>
<name>D6YX07_WADCW</name>
<evidence type="ECO:0000313" key="1">
    <source>
        <dbReference type="EMBL" id="ADI39313.1"/>
    </source>
</evidence>
<dbReference type="PANTHER" id="PTHR41791">
    <property type="entry name" value="SSL7039 PROTEIN"/>
    <property type="match status" value="1"/>
</dbReference>